<feature type="non-terminal residue" evidence="2">
    <location>
        <position position="1"/>
    </location>
</feature>
<dbReference type="FunFam" id="2.60.120.200:FF:000002">
    <property type="entry name" value="Thrombospondin 3"/>
    <property type="match status" value="1"/>
</dbReference>
<dbReference type="GO" id="GO:0016887">
    <property type="term" value="F:ATP hydrolysis activity"/>
    <property type="evidence" value="ECO:0007669"/>
    <property type="project" value="InterPro"/>
</dbReference>
<dbReference type="InterPro" id="IPR003959">
    <property type="entry name" value="ATPase_AAA_core"/>
</dbReference>
<organism evidence="2 3">
    <name type="scientific">Electrophorus voltai</name>
    <dbReference type="NCBI Taxonomy" id="2609070"/>
    <lineage>
        <taxon>Eukaryota</taxon>
        <taxon>Metazoa</taxon>
        <taxon>Chordata</taxon>
        <taxon>Craniata</taxon>
        <taxon>Vertebrata</taxon>
        <taxon>Euteleostomi</taxon>
        <taxon>Actinopterygii</taxon>
        <taxon>Neopterygii</taxon>
        <taxon>Teleostei</taxon>
        <taxon>Ostariophysi</taxon>
        <taxon>Gymnotiformes</taxon>
        <taxon>Gymnotoidei</taxon>
        <taxon>Gymnotidae</taxon>
        <taxon>Electrophorus</taxon>
    </lineage>
</organism>
<dbReference type="InterPro" id="IPR027417">
    <property type="entry name" value="P-loop_NTPase"/>
</dbReference>
<dbReference type="GO" id="GO:0005576">
    <property type="term" value="C:extracellular region"/>
    <property type="evidence" value="ECO:0007669"/>
    <property type="project" value="InterPro"/>
</dbReference>
<protein>
    <recommendedName>
        <fullName evidence="1">TSP C-terminal domain-containing protein</fullName>
    </recommendedName>
</protein>
<dbReference type="Proteomes" id="UP001239994">
    <property type="component" value="Unassembled WGS sequence"/>
</dbReference>
<comment type="caution">
    <text evidence="2">The sequence shown here is derived from an EMBL/GenBank/DDBJ whole genome shotgun (WGS) entry which is preliminary data.</text>
</comment>
<evidence type="ECO:0000313" key="3">
    <source>
        <dbReference type="Proteomes" id="UP001239994"/>
    </source>
</evidence>
<dbReference type="Gene3D" id="3.40.50.300">
    <property type="entry name" value="P-loop containing nucleotide triphosphate hydrolases"/>
    <property type="match status" value="1"/>
</dbReference>
<gene>
    <name evidence="2" type="ORF">P4O66_019148</name>
</gene>
<dbReference type="InterPro" id="IPR013320">
    <property type="entry name" value="ConA-like_dom_sf"/>
</dbReference>
<name>A0AAD8ZTJ6_9TELE</name>
<dbReference type="SUPFAM" id="SSF52540">
    <property type="entry name" value="P-loop containing nucleoside triphosphate hydrolases"/>
    <property type="match status" value="1"/>
</dbReference>
<proteinExistence type="predicted"/>
<dbReference type="GO" id="GO:0005509">
    <property type="term" value="F:calcium ion binding"/>
    <property type="evidence" value="ECO:0007669"/>
    <property type="project" value="InterPro"/>
</dbReference>
<evidence type="ECO:0000313" key="2">
    <source>
        <dbReference type="EMBL" id="KAK1804981.1"/>
    </source>
</evidence>
<dbReference type="PROSITE" id="PS51236">
    <property type="entry name" value="TSP_CTER"/>
    <property type="match status" value="1"/>
</dbReference>
<feature type="domain" description="TSP C-terminal" evidence="1">
    <location>
        <begin position="1"/>
        <end position="175"/>
    </location>
</feature>
<accession>A0AAD8ZTJ6</accession>
<dbReference type="Gene3D" id="2.60.120.200">
    <property type="match status" value="1"/>
</dbReference>
<dbReference type="GO" id="GO:0005524">
    <property type="term" value="F:ATP binding"/>
    <property type="evidence" value="ECO:0007669"/>
    <property type="project" value="InterPro"/>
</dbReference>
<dbReference type="AlphaFoldDB" id="A0AAD8ZTJ6"/>
<reference evidence="2" key="1">
    <citation type="submission" date="2023-03" db="EMBL/GenBank/DDBJ databases">
        <title>Electrophorus voltai genome.</title>
        <authorList>
            <person name="Bian C."/>
        </authorList>
    </citation>
    <scope>NUCLEOTIDE SEQUENCE</scope>
    <source>
        <strain evidence="2">CB-2022</strain>
        <tissue evidence="2">Muscle</tissue>
    </source>
</reference>
<evidence type="ECO:0000259" key="1">
    <source>
        <dbReference type="PROSITE" id="PS51236"/>
    </source>
</evidence>
<dbReference type="EMBL" id="JAROKS010000003">
    <property type="protein sequence ID" value="KAK1804981.1"/>
    <property type="molecule type" value="Genomic_DNA"/>
</dbReference>
<dbReference type="Pfam" id="PF00004">
    <property type="entry name" value="AAA"/>
    <property type="match status" value="1"/>
</dbReference>
<dbReference type="InterPro" id="IPR008859">
    <property type="entry name" value="Thrombospondin_C"/>
</dbReference>
<dbReference type="PANTHER" id="PTHR10199:SF89">
    <property type="entry name" value="THROMBOSPONDIN-3"/>
    <property type="match status" value="1"/>
</dbReference>
<sequence length="490" mass="55849">YTAFNGVEFEGTFHVNTVTDDDYVGFVFGYQDSSSFYVVMWKQTGQTYWQDTPFRATAQPGLQLKAVKSRTGPGERLRNAMWHTGDTPGEVTLLWKDPRNVGWKDKTSYRWHLSHRPHVGYISSRVQLYESTTLVADSGVVMDTSMRGGCLGVFCFSQENIIWSNLGYRCNDTIPDDYYYLYQKQMNLSVGGLDSHIFTLKEMIVFPLVYPEVFDKFKIQPPRGCHFHGPPSTGKTLVAHALANECSDRQSKVAFFMRKGVDCLSKWGQMWETASSSLKGLFLQLLEDVPSFSAILMLTSTSGSHDHLAEEVITFSIILYPGHYILYPLLSLTNILCADQQIRHRTCALKDTDLAIIRDKLDEDFERVASHPGLHHPATRWRSETRSLPSPLIFDPTGKCIGRTTCTGKLHVQQQLVNVDQALKILSQKTPPVTLVFKDMPGWTCFPQELHQWVVVKTEETVVFQIEKLYAILCHRIYRHCRCHDNGQLV</sequence>
<dbReference type="GO" id="GO:0007155">
    <property type="term" value="P:cell adhesion"/>
    <property type="evidence" value="ECO:0007669"/>
    <property type="project" value="InterPro"/>
</dbReference>
<dbReference type="SUPFAM" id="SSF49899">
    <property type="entry name" value="Concanavalin A-like lectins/glucanases"/>
    <property type="match status" value="1"/>
</dbReference>
<dbReference type="Pfam" id="PF05735">
    <property type="entry name" value="TSP_C"/>
    <property type="match status" value="1"/>
</dbReference>
<keyword evidence="3" id="KW-1185">Reference proteome</keyword>
<dbReference type="PANTHER" id="PTHR10199">
    <property type="entry name" value="THROMBOSPONDIN"/>
    <property type="match status" value="1"/>
</dbReference>